<evidence type="ECO:0000256" key="1">
    <source>
        <dbReference type="SAM" id="MobiDB-lite"/>
    </source>
</evidence>
<keyword evidence="3" id="KW-1185">Reference proteome</keyword>
<feature type="region of interest" description="Disordered" evidence="1">
    <location>
        <begin position="1"/>
        <end position="50"/>
    </location>
</feature>
<gene>
    <name evidence="2" type="ORF">GEOBRER4_n3366</name>
</gene>
<evidence type="ECO:0000313" key="2">
    <source>
        <dbReference type="EMBL" id="BCO11568.1"/>
    </source>
</evidence>
<name>A0A7R7FSJ2_9BACT</name>
<accession>A0A7R7FSJ2</accession>
<reference evidence="2 3" key="1">
    <citation type="submission" date="2020-06" db="EMBL/GenBank/DDBJ databases">
        <title>Interaction of electrochemicaly active bacteria, Geobacter bremensis R4 on different carbon anode.</title>
        <authorList>
            <person name="Meng L."/>
            <person name="Yoshida N."/>
        </authorList>
    </citation>
    <scope>NUCLEOTIDE SEQUENCE [LARGE SCALE GENOMIC DNA]</scope>
    <source>
        <strain evidence="2 3">R4</strain>
    </source>
</reference>
<protein>
    <submittedName>
        <fullName evidence="2">Uncharacterized protein</fullName>
    </submittedName>
</protein>
<proteinExistence type="predicted"/>
<dbReference type="AlphaFoldDB" id="A0A7R7FSJ2"/>
<evidence type="ECO:0000313" key="3">
    <source>
        <dbReference type="Proteomes" id="UP000515472"/>
    </source>
</evidence>
<dbReference type="EMBL" id="AP023213">
    <property type="protein sequence ID" value="BCO11568.1"/>
    <property type="molecule type" value="Genomic_DNA"/>
</dbReference>
<dbReference type="Proteomes" id="UP000515472">
    <property type="component" value="Chromosome"/>
</dbReference>
<organism evidence="2 3">
    <name type="scientific">Citrifermentans bremense</name>
    <dbReference type="NCBI Taxonomy" id="60035"/>
    <lineage>
        <taxon>Bacteria</taxon>
        <taxon>Pseudomonadati</taxon>
        <taxon>Thermodesulfobacteriota</taxon>
        <taxon>Desulfuromonadia</taxon>
        <taxon>Geobacterales</taxon>
        <taxon>Geobacteraceae</taxon>
        <taxon>Citrifermentans</taxon>
    </lineage>
</organism>
<sequence>MYHSCHADGTQKGAPRPIAGAGPGGDETAKGGTLADSPFVKLKQPVPAAD</sequence>